<gene>
    <name evidence="1" type="ORF">M440DRAFT_1047323</name>
</gene>
<proteinExistence type="predicted"/>
<name>A0A2T4BYR8_TRILO</name>
<accession>A0A2T4BYR8</accession>
<organism evidence="1 2">
    <name type="scientific">Trichoderma longibrachiatum ATCC 18648</name>
    <dbReference type="NCBI Taxonomy" id="983965"/>
    <lineage>
        <taxon>Eukaryota</taxon>
        <taxon>Fungi</taxon>
        <taxon>Dikarya</taxon>
        <taxon>Ascomycota</taxon>
        <taxon>Pezizomycotina</taxon>
        <taxon>Sordariomycetes</taxon>
        <taxon>Hypocreomycetidae</taxon>
        <taxon>Hypocreales</taxon>
        <taxon>Hypocreaceae</taxon>
        <taxon>Trichoderma</taxon>
    </lineage>
</organism>
<dbReference type="EMBL" id="KZ679136">
    <property type="protein sequence ID" value="PTB74405.1"/>
    <property type="molecule type" value="Genomic_DNA"/>
</dbReference>
<dbReference type="Proteomes" id="UP000240760">
    <property type="component" value="Unassembled WGS sequence"/>
</dbReference>
<evidence type="ECO:0000313" key="2">
    <source>
        <dbReference type="Proteomes" id="UP000240760"/>
    </source>
</evidence>
<reference evidence="1 2" key="1">
    <citation type="submission" date="2016-07" db="EMBL/GenBank/DDBJ databases">
        <title>Multiple horizontal gene transfer events from other fungi enriched the ability of initially mycotrophic Trichoderma (Ascomycota) to feed on dead plant biomass.</title>
        <authorList>
            <consortium name="DOE Joint Genome Institute"/>
            <person name="Aerts A."/>
            <person name="Atanasova L."/>
            <person name="Chenthamara K."/>
            <person name="Zhang J."/>
            <person name="Grujic M."/>
            <person name="Henrissat B."/>
            <person name="Kuo A."/>
            <person name="Salamov A."/>
            <person name="Lipzen A."/>
            <person name="Labutti K."/>
            <person name="Barry K."/>
            <person name="Miao Y."/>
            <person name="Rahimi M.J."/>
            <person name="Shen Q."/>
            <person name="Grigoriev I.V."/>
            <person name="Kubicek C.P."/>
            <person name="Druzhinina I.S."/>
        </authorList>
    </citation>
    <scope>NUCLEOTIDE SEQUENCE [LARGE SCALE GENOMIC DNA]</scope>
    <source>
        <strain evidence="1 2">ATCC 18648</strain>
    </source>
</reference>
<dbReference type="AlphaFoldDB" id="A0A2T4BYR8"/>
<keyword evidence="2" id="KW-1185">Reference proteome</keyword>
<protein>
    <submittedName>
        <fullName evidence="1">Uncharacterized protein</fullName>
    </submittedName>
</protein>
<evidence type="ECO:0000313" key="1">
    <source>
        <dbReference type="EMBL" id="PTB74405.1"/>
    </source>
</evidence>
<sequence>MVCCGVIVVHSQETIGAYRMSVHHNPAGETCSPSTMLRRTQPMVRTGSRVMSQTSITTTAASIKTLQQYYAGILDVRHAGRSWGKALMSTLQGSISGAISHGTRRFESASAKAVCPCLVFLYDQSLRRRPSTSVTLHIRLSKQHKAPMGTAEILPIRSEKPWEMRVAIRAGFGGCVSYQFHLPHLYYILGLATFL</sequence>